<dbReference type="PANTHER" id="PTHR33498">
    <property type="entry name" value="TRANSPOSASE FOR INSERTION SEQUENCE ELEMENT IS1557"/>
    <property type="match status" value="1"/>
</dbReference>
<evidence type="ECO:0000313" key="4">
    <source>
        <dbReference type="Proteomes" id="UP000003963"/>
    </source>
</evidence>
<feature type="domain" description="Transposase IS204/IS1001/IS1096/IS1165 DDE" evidence="2">
    <location>
        <begin position="60"/>
        <end position="155"/>
    </location>
</feature>
<sequence length="338" mass="37641">PGDTAGGPNACVRCWPRSVLRSPEGLSRMASVFGVAVSRSTVLRLVGLLPEPDVPAPRVVGVDEYAARKGRVYGTVLVDVESRRLVDLLPDREASSLAMWLAKRPGIEVVCRDRAPFFAEGATAGAPQAIQVADRWHLWHNLSEATERAVARHRQCLRVLVPEPVEEEADELTPSEEFPASPWKSDKFANRIRTRHAAVHAMPEAGHSRRSIGRQLHMPHRTGKSLADAARPEDLFTGQYQFNRTSALDEFKPYLDDRWNEGCTNAWKLWKEIVPARLQGQLRHCKRLHQEEAHLTPSDHRTAPGTPPGDQLDSQPPGIAHRDRTTPAQSRPGQLLRA</sequence>
<evidence type="ECO:0000256" key="1">
    <source>
        <dbReference type="SAM" id="MobiDB-lite"/>
    </source>
</evidence>
<evidence type="ECO:0000259" key="2">
    <source>
        <dbReference type="Pfam" id="PF01610"/>
    </source>
</evidence>
<evidence type="ECO:0000313" key="3">
    <source>
        <dbReference type="EMBL" id="EFL20315.1"/>
    </source>
</evidence>
<dbReference type="Pfam" id="PF01610">
    <property type="entry name" value="DDE_Tnp_ISL3"/>
    <property type="match status" value="1"/>
</dbReference>
<name>D9WVB7_9ACTN</name>
<accession>D9WVB7</accession>
<gene>
    <name evidence="3" type="ORF">SSOG_00027</name>
</gene>
<dbReference type="InterPro" id="IPR002560">
    <property type="entry name" value="Transposase_DDE"/>
</dbReference>
<dbReference type="STRING" id="457427.SSOG_00027"/>
<feature type="region of interest" description="Disordered" evidence="1">
    <location>
        <begin position="292"/>
        <end position="338"/>
    </location>
</feature>
<reference evidence="3 4" key="1">
    <citation type="submission" date="2009-02" db="EMBL/GenBank/DDBJ databases">
        <title>Annotation of Streptomyces hygroscopicus strain ATCC 53653.</title>
        <authorList>
            <consortium name="The Broad Institute Genome Sequencing Platform"/>
            <consortium name="Broad Institute Microbial Sequencing Center"/>
            <person name="Fischbach M."/>
            <person name="Godfrey P."/>
            <person name="Ward D."/>
            <person name="Young S."/>
            <person name="Zeng Q."/>
            <person name="Koehrsen M."/>
            <person name="Alvarado L."/>
            <person name="Berlin A.M."/>
            <person name="Bochicchio J."/>
            <person name="Borenstein D."/>
            <person name="Chapman S.B."/>
            <person name="Chen Z."/>
            <person name="Engels R."/>
            <person name="Freedman E."/>
            <person name="Gellesch M."/>
            <person name="Goldberg J."/>
            <person name="Griggs A."/>
            <person name="Gujja S."/>
            <person name="Heilman E.R."/>
            <person name="Heiman D.I."/>
            <person name="Hepburn T.A."/>
            <person name="Howarth C."/>
            <person name="Jen D."/>
            <person name="Larson L."/>
            <person name="Lewis B."/>
            <person name="Mehta T."/>
            <person name="Park D."/>
            <person name="Pearson M."/>
            <person name="Richards J."/>
            <person name="Roberts A."/>
            <person name="Saif S."/>
            <person name="Shea T.D."/>
            <person name="Shenoy N."/>
            <person name="Sisk P."/>
            <person name="Stolte C."/>
            <person name="Sykes S.N."/>
            <person name="Thomson T."/>
            <person name="Walk T."/>
            <person name="White J."/>
            <person name="Yandava C."/>
            <person name="Straight P."/>
            <person name="Clardy J."/>
            <person name="Hung D."/>
            <person name="Kolter R."/>
            <person name="Mekalanos J."/>
            <person name="Walker S."/>
            <person name="Walsh C.T."/>
            <person name="Wieland-Brown L.C."/>
            <person name="Haas B."/>
            <person name="Nusbaum C."/>
            <person name="Birren B."/>
        </authorList>
    </citation>
    <scope>NUCLEOTIDE SEQUENCE [LARGE SCALE GENOMIC DNA]</scope>
    <source>
        <strain evidence="3 4">ATCC 53653</strain>
    </source>
</reference>
<dbReference type="AlphaFoldDB" id="D9WVB7"/>
<dbReference type="Proteomes" id="UP000003963">
    <property type="component" value="Unassembled WGS sequence"/>
</dbReference>
<dbReference type="PANTHER" id="PTHR33498:SF1">
    <property type="entry name" value="TRANSPOSASE FOR INSERTION SEQUENCE ELEMENT IS1557"/>
    <property type="match status" value="1"/>
</dbReference>
<organism evidence="3 4">
    <name type="scientific">Streptomyces himastatinicus ATCC 53653</name>
    <dbReference type="NCBI Taxonomy" id="457427"/>
    <lineage>
        <taxon>Bacteria</taxon>
        <taxon>Bacillati</taxon>
        <taxon>Actinomycetota</taxon>
        <taxon>Actinomycetes</taxon>
        <taxon>Kitasatosporales</taxon>
        <taxon>Streptomycetaceae</taxon>
        <taxon>Streptomyces</taxon>
        <taxon>Streptomyces violaceusniger group</taxon>
    </lineage>
</organism>
<dbReference type="InterPro" id="IPR047951">
    <property type="entry name" value="Transpos_ISL3"/>
</dbReference>
<keyword evidence="4" id="KW-1185">Reference proteome</keyword>
<protein>
    <submittedName>
        <fullName evidence="3">Transposase</fullName>
    </submittedName>
</protein>
<dbReference type="HOGENOM" id="CLU_822662_0_0_11"/>
<proteinExistence type="predicted"/>
<feature type="non-terminal residue" evidence="3">
    <location>
        <position position="1"/>
    </location>
</feature>
<dbReference type="EMBL" id="GG657754">
    <property type="protein sequence ID" value="EFL20315.1"/>
    <property type="molecule type" value="Genomic_DNA"/>
</dbReference>
<feature type="compositionally biased region" description="Basic and acidic residues" evidence="1">
    <location>
        <begin position="292"/>
        <end position="302"/>
    </location>
</feature>